<name>A0A8M1KEL5_CLUHA</name>
<accession>A0A8M1KEL5</accession>
<dbReference type="OrthoDB" id="8869347at2759"/>
<dbReference type="PANTHER" id="PTHR11422:SF5">
    <property type="entry name" value="DIVERSE IMMUNOGLOBULIN DOMAIN-CONTAINING PROTEIN 1.1 ISOFORM X1-RELATED"/>
    <property type="match status" value="1"/>
</dbReference>
<feature type="signal peptide" evidence="1">
    <location>
        <begin position="1"/>
        <end position="24"/>
    </location>
</feature>
<gene>
    <name evidence="4" type="primary">LOC122130109</name>
</gene>
<keyword evidence="1" id="KW-0732">Signal</keyword>
<dbReference type="GeneID" id="122130109"/>
<proteinExistence type="predicted"/>
<dbReference type="GO" id="GO:0045121">
    <property type="term" value="C:membrane raft"/>
    <property type="evidence" value="ECO:0007669"/>
    <property type="project" value="TreeGrafter"/>
</dbReference>
<dbReference type="Proteomes" id="UP000515152">
    <property type="component" value="Unplaced"/>
</dbReference>
<dbReference type="KEGG" id="char:122130109"/>
<dbReference type="GO" id="GO:0009897">
    <property type="term" value="C:external side of plasma membrane"/>
    <property type="evidence" value="ECO:0007669"/>
    <property type="project" value="TreeGrafter"/>
</dbReference>
<dbReference type="InterPro" id="IPR007110">
    <property type="entry name" value="Ig-like_dom"/>
</dbReference>
<dbReference type="GO" id="GO:0035723">
    <property type="term" value="P:interleukin-15-mediated signaling pathway"/>
    <property type="evidence" value="ECO:0007669"/>
    <property type="project" value="TreeGrafter"/>
</dbReference>
<dbReference type="GO" id="GO:0070374">
    <property type="term" value="P:positive regulation of ERK1 and ERK2 cascade"/>
    <property type="evidence" value="ECO:0007669"/>
    <property type="project" value="TreeGrafter"/>
</dbReference>
<dbReference type="GO" id="GO:0042110">
    <property type="term" value="P:T cell activation"/>
    <property type="evidence" value="ECO:0007669"/>
    <property type="project" value="TreeGrafter"/>
</dbReference>
<dbReference type="GO" id="GO:1990782">
    <property type="term" value="F:protein tyrosine kinase binding"/>
    <property type="evidence" value="ECO:0007669"/>
    <property type="project" value="TreeGrafter"/>
</dbReference>
<dbReference type="PROSITE" id="PS50835">
    <property type="entry name" value="IG_LIKE"/>
    <property type="match status" value="1"/>
</dbReference>
<feature type="domain" description="Ig-like" evidence="2">
    <location>
        <begin position="5"/>
        <end position="134"/>
    </location>
</feature>
<reference evidence="4" key="1">
    <citation type="submission" date="2025-08" db="UniProtKB">
        <authorList>
            <consortium name="RefSeq"/>
        </authorList>
    </citation>
    <scope>IDENTIFICATION</scope>
</reference>
<dbReference type="PANTHER" id="PTHR11422">
    <property type="entry name" value="T-CELL SURFACE GLYCOPROTEIN CD4"/>
    <property type="match status" value="1"/>
</dbReference>
<dbReference type="RefSeq" id="XP_042560733.1">
    <property type="nucleotide sequence ID" value="XM_042704799.1"/>
</dbReference>
<evidence type="ECO:0000256" key="1">
    <source>
        <dbReference type="SAM" id="SignalP"/>
    </source>
</evidence>
<dbReference type="Pfam" id="PF07686">
    <property type="entry name" value="V-set"/>
    <property type="match status" value="1"/>
</dbReference>
<dbReference type="GO" id="GO:0042289">
    <property type="term" value="F:MHC class II protein binding"/>
    <property type="evidence" value="ECO:0007669"/>
    <property type="project" value="TreeGrafter"/>
</dbReference>
<dbReference type="AlphaFoldDB" id="A0A8M1KEL5"/>
<evidence type="ECO:0000313" key="3">
    <source>
        <dbReference type="Proteomes" id="UP000515152"/>
    </source>
</evidence>
<keyword evidence="3" id="KW-1185">Reference proteome</keyword>
<dbReference type="InterPro" id="IPR013106">
    <property type="entry name" value="Ig_V-set"/>
</dbReference>
<evidence type="ECO:0000259" key="2">
    <source>
        <dbReference type="PROSITE" id="PS50835"/>
    </source>
</evidence>
<evidence type="ECO:0000313" key="4">
    <source>
        <dbReference type="RefSeq" id="XP_042560733.1"/>
    </source>
</evidence>
<protein>
    <submittedName>
        <fullName evidence="4">Uncharacterized protein LOC122130109</fullName>
    </submittedName>
</protein>
<feature type="chain" id="PRO_5035423675" evidence="1">
    <location>
        <begin position="25"/>
        <end position="219"/>
    </location>
</feature>
<organism evidence="3 4">
    <name type="scientific">Clupea harengus</name>
    <name type="common">Atlantic herring</name>
    <dbReference type="NCBI Taxonomy" id="7950"/>
    <lineage>
        <taxon>Eukaryota</taxon>
        <taxon>Metazoa</taxon>
        <taxon>Chordata</taxon>
        <taxon>Craniata</taxon>
        <taxon>Vertebrata</taxon>
        <taxon>Euteleostomi</taxon>
        <taxon>Actinopterygii</taxon>
        <taxon>Neopterygii</taxon>
        <taxon>Teleostei</taxon>
        <taxon>Clupei</taxon>
        <taxon>Clupeiformes</taxon>
        <taxon>Clupeoidei</taxon>
        <taxon>Clupeidae</taxon>
        <taxon>Clupea</taxon>
    </lineage>
</organism>
<sequence>MASIPCALIVLLICLSQDHMGVQGKTPTVFSSEGGNATLPCRKVVPPDCSSTEWIYTGSKAIGEVFTNGKISYTAVTHRAKGLSLGSDCSLHITDVTTEDVGLYTCNQEQVYLSVLQVSASPSETEMETNSNVTLNCVLHTPDNWDGIDKTKGVSMSWADETKKDLKIIENCETKTPPPCSITRTEELRGPNSVYTHTCQLTAGGQVQTSVSHTIKVKG</sequence>